<protein>
    <submittedName>
        <fullName evidence="2">Uncharacterized protein</fullName>
    </submittedName>
</protein>
<dbReference type="AlphaFoldDB" id="A0A916ZBR1"/>
<organism evidence="2 3">
    <name type="scientific">Aureimonas endophytica</name>
    <dbReference type="NCBI Taxonomy" id="2027858"/>
    <lineage>
        <taxon>Bacteria</taxon>
        <taxon>Pseudomonadati</taxon>
        <taxon>Pseudomonadota</taxon>
        <taxon>Alphaproteobacteria</taxon>
        <taxon>Hyphomicrobiales</taxon>
        <taxon>Aurantimonadaceae</taxon>
        <taxon>Aureimonas</taxon>
    </lineage>
</organism>
<reference evidence="2" key="1">
    <citation type="journal article" date="2014" name="Int. J. Syst. Evol. Microbiol.">
        <title>Complete genome sequence of Corynebacterium casei LMG S-19264T (=DSM 44701T), isolated from a smear-ripened cheese.</title>
        <authorList>
            <consortium name="US DOE Joint Genome Institute (JGI-PGF)"/>
            <person name="Walter F."/>
            <person name="Albersmeier A."/>
            <person name="Kalinowski J."/>
            <person name="Ruckert C."/>
        </authorList>
    </citation>
    <scope>NUCLEOTIDE SEQUENCE</scope>
    <source>
        <strain evidence="2">CGMCC 1.15367</strain>
    </source>
</reference>
<dbReference type="EMBL" id="BMIQ01000001">
    <property type="protein sequence ID" value="GGD87037.1"/>
    <property type="molecule type" value="Genomic_DNA"/>
</dbReference>
<sequence>MRFVPCLLLTGLAILAGCESPDLLHRRAHAYRTVMRVAAPTVPAAEPEGTARPAPAAAIGRKTPLPSSTSDELRLGSAGRVVLPAIEAPPVIDVAPGRDVLRREE</sequence>
<reference evidence="2" key="2">
    <citation type="submission" date="2020-09" db="EMBL/GenBank/DDBJ databases">
        <authorList>
            <person name="Sun Q."/>
            <person name="Zhou Y."/>
        </authorList>
    </citation>
    <scope>NUCLEOTIDE SEQUENCE</scope>
    <source>
        <strain evidence="2">CGMCC 1.15367</strain>
    </source>
</reference>
<dbReference type="PROSITE" id="PS51257">
    <property type="entry name" value="PROKAR_LIPOPROTEIN"/>
    <property type="match status" value="1"/>
</dbReference>
<accession>A0A916ZBR1</accession>
<keyword evidence="3" id="KW-1185">Reference proteome</keyword>
<comment type="caution">
    <text evidence="2">The sequence shown here is derived from an EMBL/GenBank/DDBJ whole genome shotgun (WGS) entry which is preliminary data.</text>
</comment>
<evidence type="ECO:0000313" key="3">
    <source>
        <dbReference type="Proteomes" id="UP000644699"/>
    </source>
</evidence>
<feature type="region of interest" description="Disordered" evidence="1">
    <location>
        <begin position="43"/>
        <end position="73"/>
    </location>
</feature>
<name>A0A916ZBR1_9HYPH</name>
<gene>
    <name evidence="2" type="ORF">GCM10011390_02090</name>
</gene>
<dbReference type="RefSeq" id="WP_188906380.1">
    <property type="nucleotide sequence ID" value="NZ_BMIQ01000001.1"/>
</dbReference>
<proteinExistence type="predicted"/>
<evidence type="ECO:0000256" key="1">
    <source>
        <dbReference type="SAM" id="MobiDB-lite"/>
    </source>
</evidence>
<evidence type="ECO:0000313" key="2">
    <source>
        <dbReference type="EMBL" id="GGD87037.1"/>
    </source>
</evidence>
<dbReference type="Proteomes" id="UP000644699">
    <property type="component" value="Unassembled WGS sequence"/>
</dbReference>